<evidence type="ECO:0000313" key="2">
    <source>
        <dbReference type="EMBL" id="KAA3471485.1"/>
    </source>
</evidence>
<dbReference type="OrthoDB" id="2016516at2759"/>
<keyword evidence="1" id="KW-0472">Membrane</keyword>
<keyword evidence="2" id="KW-0378">Hydrolase</keyword>
<evidence type="ECO:0000256" key="1">
    <source>
        <dbReference type="SAM" id="Phobius"/>
    </source>
</evidence>
<keyword evidence="1" id="KW-1133">Transmembrane helix</keyword>
<comment type="caution">
    <text evidence="2">The sequence shown here is derived from an EMBL/GenBank/DDBJ whole genome shotgun (WGS) entry which is preliminary data.</text>
</comment>
<accession>A0A5B6VRG2</accession>
<dbReference type="AlphaFoldDB" id="A0A5B6VRG2"/>
<reference evidence="3" key="1">
    <citation type="journal article" date="2019" name="Plant Biotechnol. J.">
        <title>Genome sequencing of the Australian wild diploid species Gossypium australe highlights disease resistance and delayed gland morphogenesis.</title>
        <authorList>
            <person name="Cai Y."/>
            <person name="Cai X."/>
            <person name="Wang Q."/>
            <person name="Wang P."/>
            <person name="Zhang Y."/>
            <person name="Cai C."/>
            <person name="Xu Y."/>
            <person name="Wang K."/>
            <person name="Zhou Z."/>
            <person name="Wang C."/>
            <person name="Geng S."/>
            <person name="Li B."/>
            <person name="Dong Q."/>
            <person name="Hou Y."/>
            <person name="Wang H."/>
            <person name="Ai P."/>
            <person name="Liu Z."/>
            <person name="Yi F."/>
            <person name="Sun M."/>
            <person name="An G."/>
            <person name="Cheng J."/>
            <person name="Zhang Y."/>
            <person name="Shi Q."/>
            <person name="Xie Y."/>
            <person name="Shi X."/>
            <person name="Chang Y."/>
            <person name="Huang F."/>
            <person name="Chen Y."/>
            <person name="Hong S."/>
            <person name="Mi L."/>
            <person name="Sun Q."/>
            <person name="Zhang L."/>
            <person name="Zhou B."/>
            <person name="Peng R."/>
            <person name="Zhang X."/>
            <person name="Liu F."/>
        </authorList>
    </citation>
    <scope>NUCLEOTIDE SEQUENCE [LARGE SCALE GENOMIC DNA]</scope>
    <source>
        <strain evidence="3">cv. PA1801</strain>
    </source>
</reference>
<dbReference type="GO" id="GO:0016787">
    <property type="term" value="F:hydrolase activity"/>
    <property type="evidence" value="ECO:0007669"/>
    <property type="project" value="UniProtKB-KW"/>
</dbReference>
<dbReference type="EMBL" id="SMMG02000006">
    <property type="protein sequence ID" value="KAA3471485.1"/>
    <property type="molecule type" value="Genomic_DNA"/>
</dbReference>
<dbReference type="Gene3D" id="3.40.50.1820">
    <property type="entry name" value="alpha/beta hydrolase"/>
    <property type="match status" value="1"/>
</dbReference>
<proteinExistence type="predicted"/>
<dbReference type="Proteomes" id="UP000325315">
    <property type="component" value="Unassembled WGS sequence"/>
</dbReference>
<dbReference type="PANTHER" id="PTHR31934:SF6">
    <property type="entry name" value="ALPHA_BETA-HYDROLASES SUPERFAMILY PROTEIN"/>
    <property type="match status" value="1"/>
</dbReference>
<protein>
    <submittedName>
        <fullName evidence="2">Alpha/beta-Hydrolases superfamily protein</fullName>
    </submittedName>
</protein>
<sequence length="555" mass="60510">MRDAERCSNGESAPLVQPCCQAQNDKGFDGLIPQLFTSLPALNEAVSCLAQTTTYFTGCFSDYAVEPSTRDSGDSVVHAQELETFSSLQTEDTVISDHPFSSESTSTLAESSSLVNATSANHVGIARATAGDPSENTGVIVHSNHNGQNGISMFQGLIERAQRTVRGSADDIGWLKRDPEMPPVEDGTEKFAEILDNIRHGLHKLPNTMVYLLVPGILAIFPPERNNISSLASREEKNDLETKRRGRFYISIFAKISVLAFSVAGLFSNHGPLYFVSTKTSFSKLGLTCHIAKIHSEASVEKNAKEIKDYIEEIYWGSKKRVLLLGHSKGGVDAAAALSIYWSDLKDKVAGLAIAQSPYGGSPIASDILREGQLGDYVNIRKLMEILICKVIKGDMQALEDLTYKRRKEFLKKHHLPRELPVVSFHTEAGITPAVLATLSHIAHAELPLTAPLSDGQPARLPVVMPLGAVMAACAQLLRVRYSEKSDGVVARCDAEAPGSVVIRPKRKLDHAWMVYSSLNDDPSEADAAQVCEALLTLVVEVGQKKRRELSMKDE</sequence>
<dbReference type="SUPFAM" id="SSF53474">
    <property type="entry name" value="alpha/beta-Hydrolases"/>
    <property type="match status" value="1"/>
</dbReference>
<name>A0A5B6VRG2_9ROSI</name>
<dbReference type="PANTHER" id="PTHR31934">
    <property type="entry name" value="ALPHA/BETA-HYDROLASES SUPERFAMILY PROTEIN"/>
    <property type="match status" value="1"/>
</dbReference>
<keyword evidence="3" id="KW-1185">Reference proteome</keyword>
<dbReference type="InterPro" id="IPR029058">
    <property type="entry name" value="AB_hydrolase_fold"/>
</dbReference>
<organism evidence="2 3">
    <name type="scientific">Gossypium australe</name>
    <dbReference type="NCBI Taxonomy" id="47621"/>
    <lineage>
        <taxon>Eukaryota</taxon>
        <taxon>Viridiplantae</taxon>
        <taxon>Streptophyta</taxon>
        <taxon>Embryophyta</taxon>
        <taxon>Tracheophyta</taxon>
        <taxon>Spermatophyta</taxon>
        <taxon>Magnoliopsida</taxon>
        <taxon>eudicotyledons</taxon>
        <taxon>Gunneridae</taxon>
        <taxon>Pentapetalae</taxon>
        <taxon>rosids</taxon>
        <taxon>malvids</taxon>
        <taxon>Malvales</taxon>
        <taxon>Malvaceae</taxon>
        <taxon>Malvoideae</taxon>
        <taxon>Gossypium</taxon>
    </lineage>
</organism>
<gene>
    <name evidence="2" type="ORF">EPI10_017098</name>
</gene>
<feature type="transmembrane region" description="Helical" evidence="1">
    <location>
        <begin position="248"/>
        <end position="267"/>
    </location>
</feature>
<keyword evidence="1" id="KW-0812">Transmembrane</keyword>
<evidence type="ECO:0000313" key="3">
    <source>
        <dbReference type="Proteomes" id="UP000325315"/>
    </source>
</evidence>